<protein>
    <submittedName>
        <fullName evidence="2">Uncharacterized protein</fullName>
    </submittedName>
</protein>
<dbReference type="WBParaSite" id="nRc.2.0.1.t24509-RA">
    <property type="protein sequence ID" value="nRc.2.0.1.t24509-RA"/>
    <property type="gene ID" value="nRc.2.0.1.g24509"/>
</dbReference>
<accession>A0A915JDF4</accession>
<proteinExistence type="predicted"/>
<keyword evidence="1" id="KW-1185">Reference proteome</keyword>
<reference evidence="2" key="1">
    <citation type="submission" date="2022-11" db="UniProtKB">
        <authorList>
            <consortium name="WormBaseParasite"/>
        </authorList>
    </citation>
    <scope>IDENTIFICATION</scope>
</reference>
<dbReference type="AlphaFoldDB" id="A0A915JDF4"/>
<organism evidence="1 2">
    <name type="scientific">Romanomermis culicivorax</name>
    <name type="common">Nematode worm</name>
    <dbReference type="NCBI Taxonomy" id="13658"/>
    <lineage>
        <taxon>Eukaryota</taxon>
        <taxon>Metazoa</taxon>
        <taxon>Ecdysozoa</taxon>
        <taxon>Nematoda</taxon>
        <taxon>Enoplea</taxon>
        <taxon>Dorylaimia</taxon>
        <taxon>Mermithida</taxon>
        <taxon>Mermithoidea</taxon>
        <taxon>Mermithidae</taxon>
        <taxon>Romanomermis</taxon>
    </lineage>
</organism>
<sequence>VEKGTANQNADTITHFPSDIAKRSFDIEQLETGPEILAINTILEAEASEQEEEQKNFILPHIGNAVNAETTDKLDKVWPCCEKDIKENLQRKSKT</sequence>
<name>A0A915JDF4_ROMCU</name>
<evidence type="ECO:0000313" key="1">
    <source>
        <dbReference type="Proteomes" id="UP000887565"/>
    </source>
</evidence>
<evidence type="ECO:0000313" key="2">
    <source>
        <dbReference type="WBParaSite" id="nRc.2.0.1.t24509-RA"/>
    </source>
</evidence>
<dbReference type="Proteomes" id="UP000887565">
    <property type="component" value="Unplaced"/>
</dbReference>